<protein>
    <recommendedName>
        <fullName evidence="3">Tropomodulin</fullName>
    </recommendedName>
</protein>
<dbReference type="InterPro" id="IPR032675">
    <property type="entry name" value="LRR_dom_sf"/>
</dbReference>
<dbReference type="SUPFAM" id="SSF52047">
    <property type="entry name" value="RNI-like"/>
    <property type="match status" value="1"/>
</dbReference>
<evidence type="ECO:0008006" key="3">
    <source>
        <dbReference type="Google" id="ProtNLM"/>
    </source>
</evidence>
<reference evidence="1" key="1">
    <citation type="submission" date="2021-02" db="EMBL/GenBank/DDBJ databases">
        <authorList>
            <person name="Nowell W R."/>
        </authorList>
    </citation>
    <scope>NUCLEOTIDE SEQUENCE</scope>
</reference>
<dbReference type="Gene3D" id="3.80.10.10">
    <property type="entry name" value="Ribonuclease Inhibitor"/>
    <property type="match status" value="1"/>
</dbReference>
<feature type="non-terminal residue" evidence="1">
    <location>
        <position position="152"/>
    </location>
</feature>
<feature type="non-terminal residue" evidence="1">
    <location>
        <position position="1"/>
    </location>
</feature>
<dbReference type="Pfam" id="PF13516">
    <property type="entry name" value="LRR_6"/>
    <property type="match status" value="2"/>
</dbReference>
<dbReference type="SMART" id="SM00368">
    <property type="entry name" value="LRR_RI"/>
    <property type="match status" value="3"/>
</dbReference>
<dbReference type="AlphaFoldDB" id="A0A820R9E3"/>
<name>A0A820R9E3_9BILA</name>
<gene>
    <name evidence="1" type="ORF">OXD698_LOCUS53275</name>
</gene>
<evidence type="ECO:0000313" key="2">
    <source>
        <dbReference type="Proteomes" id="UP000663844"/>
    </source>
</evidence>
<evidence type="ECO:0000313" key="1">
    <source>
        <dbReference type="EMBL" id="CAF4431746.1"/>
    </source>
</evidence>
<organism evidence="1 2">
    <name type="scientific">Adineta steineri</name>
    <dbReference type="NCBI Taxonomy" id="433720"/>
    <lineage>
        <taxon>Eukaryota</taxon>
        <taxon>Metazoa</taxon>
        <taxon>Spiralia</taxon>
        <taxon>Gnathifera</taxon>
        <taxon>Rotifera</taxon>
        <taxon>Eurotatoria</taxon>
        <taxon>Bdelloidea</taxon>
        <taxon>Adinetida</taxon>
        <taxon>Adinetidae</taxon>
        <taxon>Adineta</taxon>
    </lineage>
</organism>
<dbReference type="Proteomes" id="UP000663844">
    <property type="component" value="Unassembled WGS sequence"/>
</dbReference>
<dbReference type="InterPro" id="IPR001611">
    <property type="entry name" value="Leu-rich_rpt"/>
</dbReference>
<dbReference type="EMBL" id="CAJOAZ010030273">
    <property type="protein sequence ID" value="CAF4431746.1"/>
    <property type="molecule type" value="Genomic_DNA"/>
</dbReference>
<proteinExistence type="predicted"/>
<sequence length="152" mass="17159">REIEPPSTRLAKPFHIQQMNISVQLDQYRNPKLEEMIQSSQVRGSLSLDSMDLNDRDMTIVIKLPIYEKECRFLSLRNNEITSDGGSILAQSFDGSTPLKSLILDNNRIMDEGVKSIAKAFQNENVGFRALHLNLTGVTDAGCDYLAEMIRI</sequence>
<accession>A0A820R9E3</accession>
<comment type="caution">
    <text evidence="1">The sequence shown here is derived from an EMBL/GenBank/DDBJ whole genome shotgun (WGS) entry which is preliminary data.</text>
</comment>